<evidence type="ECO:0000256" key="6">
    <source>
        <dbReference type="ARBA" id="ARBA00022692"/>
    </source>
</evidence>
<evidence type="ECO:0000256" key="7">
    <source>
        <dbReference type="ARBA" id="ARBA00022741"/>
    </source>
</evidence>
<keyword evidence="9" id="KW-0067">ATP-binding</keyword>
<keyword evidence="5 15" id="KW-0808">Transferase</keyword>
<gene>
    <name evidence="15" type="primary">sasA_22</name>
    <name evidence="15" type="ORF">PAECIP111893_04116</name>
</gene>
<feature type="transmembrane region" description="Helical" evidence="13">
    <location>
        <begin position="12"/>
        <end position="35"/>
    </location>
</feature>
<keyword evidence="4" id="KW-1003">Cell membrane</keyword>
<evidence type="ECO:0000313" key="16">
    <source>
        <dbReference type="Proteomes" id="UP000838686"/>
    </source>
</evidence>
<keyword evidence="16" id="KW-1185">Reference proteome</keyword>
<dbReference type="PROSITE" id="PS50109">
    <property type="entry name" value="HIS_KIN"/>
    <property type="match status" value="1"/>
</dbReference>
<dbReference type="PANTHER" id="PTHR45453:SF2">
    <property type="entry name" value="HISTIDINE KINASE"/>
    <property type="match status" value="1"/>
</dbReference>
<dbReference type="PANTHER" id="PTHR45453">
    <property type="entry name" value="PHOSPHATE REGULON SENSOR PROTEIN PHOR"/>
    <property type="match status" value="1"/>
</dbReference>
<dbReference type="SUPFAM" id="SSF55874">
    <property type="entry name" value="ATPase domain of HSP90 chaperone/DNA topoisomerase II/histidine kinase"/>
    <property type="match status" value="1"/>
</dbReference>
<feature type="domain" description="Histidine kinase" evidence="14">
    <location>
        <begin position="125"/>
        <end position="330"/>
    </location>
</feature>
<evidence type="ECO:0000256" key="9">
    <source>
        <dbReference type="ARBA" id="ARBA00022840"/>
    </source>
</evidence>
<dbReference type="SMART" id="SM00387">
    <property type="entry name" value="HATPase_c"/>
    <property type="match status" value="1"/>
</dbReference>
<dbReference type="InterPro" id="IPR003594">
    <property type="entry name" value="HATPase_dom"/>
</dbReference>
<dbReference type="EMBL" id="CAKMMF010000026">
    <property type="protein sequence ID" value="CAH1216408.1"/>
    <property type="molecule type" value="Genomic_DNA"/>
</dbReference>
<evidence type="ECO:0000256" key="13">
    <source>
        <dbReference type="SAM" id="Phobius"/>
    </source>
</evidence>
<reference evidence="15" key="1">
    <citation type="submission" date="2022-01" db="EMBL/GenBank/DDBJ databases">
        <authorList>
            <person name="Criscuolo A."/>
        </authorList>
    </citation>
    <scope>NUCLEOTIDE SEQUENCE</scope>
    <source>
        <strain evidence="15">CIP111893</strain>
    </source>
</reference>
<evidence type="ECO:0000256" key="12">
    <source>
        <dbReference type="ARBA" id="ARBA00023136"/>
    </source>
</evidence>
<proteinExistence type="predicted"/>
<evidence type="ECO:0000259" key="14">
    <source>
        <dbReference type="PROSITE" id="PS50109"/>
    </source>
</evidence>
<dbReference type="InterPro" id="IPR036890">
    <property type="entry name" value="HATPase_C_sf"/>
</dbReference>
<keyword evidence="12 13" id="KW-0472">Membrane</keyword>
<protein>
    <recommendedName>
        <fullName evidence="3">histidine kinase</fullName>
        <ecNumber evidence="3">2.7.13.3</ecNumber>
    </recommendedName>
</protein>
<dbReference type="InterPro" id="IPR050351">
    <property type="entry name" value="BphY/WalK/GraS-like"/>
</dbReference>
<dbReference type="GO" id="GO:0016740">
    <property type="term" value="F:transferase activity"/>
    <property type="evidence" value="ECO:0007669"/>
    <property type="project" value="UniProtKB-KW"/>
</dbReference>
<comment type="caution">
    <text evidence="15">The sequence shown here is derived from an EMBL/GenBank/DDBJ whole genome shotgun (WGS) entry which is preliminary data.</text>
</comment>
<evidence type="ECO:0000256" key="3">
    <source>
        <dbReference type="ARBA" id="ARBA00012438"/>
    </source>
</evidence>
<evidence type="ECO:0000256" key="1">
    <source>
        <dbReference type="ARBA" id="ARBA00000085"/>
    </source>
</evidence>
<feature type="transmembrane region" description="Helical" evidence="13">
    <location>
        <begin position="41"/>
        <end position="61"/>
    </location>
</feature>
<keyword evidence="11" id="KW-0902">Two-component regulatory system</keyword>
<dbReference type="EC" id="2.7.13.3" evidence="3"/>
<dbReference type="RefSeq" id="WP_236344446.1">
    <property type="nucleotide sequence ID" value="NZ_CAKMMF010000026.1"/>
</dbReference>
<evidence type="ECO:0000256" key="10">
    <source>
        <dbReference type="ARBA" id="ARBA00022989"/>
    </source>
</evidence>
<dbReference type="Proteomes" id="UP000838686">
    <property type="component" value="Unassembled WGS sequence"/>
</dbReference>
<keyword evidence="7" id="KW-0547">Nucleotide-binding</keyword>
<dbReference type="InterPro" id="IPR005467">
    <property type="entry name" value="His_kinase_dom"/>
</dbReference>
<organism evidence="15 16">
    <name type="scientific">Paenibacillus plantiphilus</name>
    <dbReference type="NCBI Taxonomy" id="2905650"/>
    <lineage>
        <taxon>Bacteria</taxon>
        <taxon>Bacillati</taxon>
        <taxon>Bacillota</taxon>
        <taxon>Bacilli</taxon>
        <taxon>Bacillales</taxon>
        <taxon>Paenibacillaceae</taxon>
        <taxon>Paenibacillus</taxon>
    </lineage>
</organism>
<name>A0ABN8GX20_9BACL</name>
<keyword evidence="8" id="KW-0418">Kinase</keyword>
<comment type="catalytic activity">
    <reaction evidence="1">
        <text>ATP + protein L-histidine = ADP + protein N-phospho-L-histidine.</text>
        <dbReference type="EC" id="2.7.13.3"/>
    </reaction>
</comment>
<evidence type="ECO:0000256" key="2">
    <source>
        <dbReference type="ARBA" id="ARBA00004651"/>
    </source>
</evidence>
<evidence type="ECO:0000313" key="15">
    <source>
        <dbReference type="EMBL" id="CAH1216408.1"/>
    </source>
</evidence>
<accession>A0ABN8GX20</accession>
<evidence type="ECO:0000256" key="11">
    <source>
        <dbReference type="ARBA" id="ARBA00023012"/>
    </source>
</evidence>
<evidence type="ECO:0000256" key="4">
    <source>
        <dbReference type="ARBA" id="ARBA00022475"/>
    </source>
</evidence>
<evidence type="ECO:0000256" key="5">
    <source>
        <dbReference type="ARBA" id="ARBA00022679"/>
    </source>
</evidence>
<sequence length="341" mass="39321">MRLIDYIRVHKLWILSHVMILIIINSVLYSSFAISRSAADMIYMNLLVIIVQLAMMTAGLFSAKKKYGRILQDPGGNIEQIVSSYKGDFYMDMLAGALADQRRLHREREENYKRGMNEFQEYITQWVHDMKVNLAVCELLLEDMGSEAAYPFRGQTEQMKFRVNQILHVARANHYDEDIAAEEVDVCLVLRAALKENALFFIHKNIEIHTELQSFHVISDRKWIHYIVGQILNNSSKYMPNNGRLDIWTREEERACHIHIKDSGIGIPREDIARIFDKGFTGRNGRTGTKSTGMGLYYAKQIAETLRIGIEVASREGEYTEFIISFYKLSDYYGISSVSGH</sequence>
<keyword evidence="6 13" id="KW-0812">Transmembrane</keyword>
<evidence type="ECO:0000256" key="8">
    <source>
        <dbReference type="ARBA" id="ARBA00022777"/>
    </source>
</evidence>
<dbReference type="Pfam" id="PF02518">
    <property type="entry name" value="HATPase_c"/>
    <property type="match status" value="1"/>
</dbReference>
<keyword evidence="10 13" id="KW-1133">Transmembrane helix</keyword>
<dbReference type="Gene3D" id="3.30.565.10">
    <property type="entry name" value="Histidine kinase-like ATPase, C-terminal domain"/>
    <property type="match status" value="1"/>
</dbReference>
<comment type="subcellular location">
    <subcellularLocation>
        <location evidence="2">Cell membrane</location>
        <topology evidence="2">Multi-pass membrane protein</topology>
    </subcellularLocation>
</comment>